<keyword evidence="3" id="KW-1185">Reference proteome</keyword>
<dbReference type="KEGG" id="lbc:LACBIDRAFT_314260"/>
<dbReference type="GeneID" id="6073520"/>
<dbReference type="Proteomes" id="UP000001194">
    <property type="component" value="Unassembled WGS sequence"/>
</dbReference>
<dbReference type="EMBL" id="DS547121">
    <property type="protein sequence ID" value="EDR03849.1"/>
    <property type="molecule type" value="Genomic_DNA"/>
</dbReference>
<dbReference type="RefSeq" id="XP_001877969.1">
    <property type="nucleotide sequence ID" value="XM_001877934.1"/>
</dbReference>
<protein>
    <submittedName>
        <fullName evidence="2">Predicted protein</fullName>
    </submittedName>
</protein>
<evidence type="ECO:0000313" key="1">
    <source>
        <dbReference type="EMBL" id="EDR03849.1"/>
    </source>
</evidence>
<dbReference type="EMBL" id="DS547095">
    <property type="protein sequence ID" value="EDR12072.1"/>
    <property type="molecule type" value="Genomic_DNA"/>
</dbReference>
<dbReference type="InParanoid" id="B0D1Y1"/>
<reference evidence="2 3" key="1">
    <citation type="journal article" date="2008" name="Nature">
        <title>The genome of Laccaria bicolor provides insights into mycorrhizal symbiosis.</title>
        <authorList>
            <person name="Martin F."/>
            <person name="Aerts A."/>
            <person name="Ahren D."/>
            <person name="Brun A."/>
            <person name="Danchin E.G.J."/>
            <person name="Duchaussoy F."/>
            <person name="Gibon J."/>
            <person name="Kohler A."/>
            <person name="Lindquist E."/>
            <person name="Pereda V."/>
            <person name="Salamov A."/>
            <person name="Shapiro H.J."/>
            <person name="Wuyts J."/>
            <person name="Blaudez D."/>
            <person name="Buee M."/>
            <person name="Brokstein P."/>
            <person name="Canbaeck B."/>
            <person name="Cohen D."/>
            <person name="Courty P.E."/>
            <person name="Coutinho P.M."/>
            <person name="Delaruelle C."/>
            <person name="Detter J.C."/>
            <person name="Deveau A."/>
            <person name="DiFazio S."/>
            <person name="Duplessis S."/>
            <person name="Fraissinet-Tachet L."/>
            <person name="Lucic E."/>
            <person name="Frey-Klett P."/>
            <person name="Fourrey C."/>
            <person name="Feussner I."/>
            <person name="Gay G."/>
            <person name="Grimwood J."/>
            <person name="Hoegger P.J."/>
            <person name="Jain P."/>
            <person name="Kilaru S."/>
            <person name="Labbe J."/>
            <person name="Lin Y.C."/>
            <person name="Legue V."/>
            <person name="Le Tacon F."/>
            <person name="Marmeisse R."/>
            <person name="Melayah D."/>
            <person name="Montanini B."/>
            <person name="Muratet M."/>
            <person name="Nehls U."/>
            <person name="Niculita-Hirzel H."/>
            <person name="Oudot-Le Secq M.P."/>
            <person name="Peter M."/>
            <person name="Quesneville H."/>
            <person name="Rajashekar B."/>
            <person name="Reich M."/>
            <person name="Rouhier N."/>
            <person name="Schmutz J."/>
            <person name="Yin T."/>
            <person name="Chalot M."/>
            <person name="Henrissat B."/>
            <person name="Kuees U."/>
            <person name="Lucas S."/>
            <person name="Van de Peer Y."/>
            <person name="Podila G.K."/>
            <person name="Polle A."/>
            <person name="Pukkila P.J."/>
            <person name="Richardson P.M."/>
            <person name="Rouze P."/>
            <person name="Sanders I.R."/>
            <person name="Stajich J.E."/>
            <person name="Tunlid A."/>
            <person name="Tuskan G."/>
            <person name="Grigoriev I.V."/>
        </authorList>
    </citation>
    <scope>NUCLEOTIDE SEQUENCE [LARGE SCALE GENOMIC DNA]</scope>
    <source>
        <strain evidence="3">S238N-H82 / ATCC MYA-4686</strain>
    </source>
</reference>
<dbReference type="AlphaFoldDB" id="B0D1Y1"/>
<gene>
    <name evidence="1" type="ORF">LACBIDRAFT_306587</name>
    <name evidence="2" type="ORF">LACBIDRAFT_314260</name>
</gene>
<dbReference type="KEGG" id="lbc:LACBIDRAFT_306587"/>
<accession>B0D1Y1</accession>
<sequence>MSLSFRLPHVSQHDQSTIPSCCILIVLPAVAQMSPIQSTGRYRMRIRRHADACDGSMSDAQALRAPVPPRKCSHRYSRIDSYSDVRTSRELWTGSTSHCMRISRSVIRKQFPVNRHCILTQDLALTCWTRSIKRRRHLAFPLAYTAMYANKANVDRIFGVHDWRVLIHDSLHNSDGRPKARGRKEGDHWTAWAFDLKSKRSIFYLHMYEDGRVARFGADKRKAFRVKKYDLIWSGEVTAK</sequence>
<proteinExistence type="predicted"/>
<evidence type="ECO:0000313" key="3">
    <source>
        <dbReference type="Proteomes" id="UP000001194"/>
    </source>
</evidence>
<dbReference type="RefSeq" id="XP_001885417.1">
    <property type="nucleotide sequence ID" value="XM_001885382.1"/>
</dbReference>
<name>B0D1Y1_LACBS</name>
<dbReference type="GeneID" id="6081088"/>
<dbReference type="HOGENOM" id="CLU_101064_0_0_1"/>
<organism evidence="3">
    <name type="scientific">Laccaria bicolor (strain S238N-H82 / ATCC MYA-4686)</name>
    <name type="common">Bicoloured deceiver</name>
    <name type="synonym">Laccaria laccata var. bicolor</name>
    <dbReference type="NCBI Taxonomy" id="486041"/>
    <lineage>
        <taxon>Eukaryota</taxon>
        <taxon>Fungi</taxon>
        <taxon>Dikarya</taxon>
        <taxon>Basidiomycota</taxon>
        <taxon>Agaricomycotina</taxon>
        <taxon>Agaricomycetes</taxon>
        <taxon>Agaricomycetidae</taxon>
        <taxon>Agaricales</taxon>
        <taxon>Agaricineae</taxon>
        <taxon>Hydnangiaceae</taxon>
        <taxon>Laccaria</taxon>
    </lineage>
</organism>
<evidence type="ECO:0000313" key="2">
    <source>
        <dbReference type="EMBL" id="EDR12072.1"/>
    </source>
</evidence>